<feature type="region of interest" description="Disordered" evidence="1">
    <location>
        <begin position="143"/>
        <end position="172"/>
    </location>
</feature>
<name>A0A0H5R608_9EUKA</name>
<evidence type="ECO:0000256" key="1">
    <source>
        <dbReference type="SAM" id="MobiDB-lite"/>
    </source>
</evidence>
<organism evidence="2">
    <name type="scientific">Spongospora subterranea</name>
    <dbReference type="NCBI Taxonomy" id="70186"/>
    <lineage>
        <taxon>Eukaryota</taxon>
        <taxon>Sar</taxon>
        <taxon>Rhizaria</taxon>
        <taxon>Endomyxa</taxon>
        <taxon>Phytomyxea</taxon>
        <taxon>Plasmodiophorida</taxon>
        <taxon>Plasmodiophoridae</taxon>
        <taxon>Spongospora</taxon>
    </lineage>
</organism>
<feature type="non-terminal residue" evidence="2">
    <location>
        <position position="1"/>
    </location>
</feature>
<feature type="non-terminal residue" evidence="2">
    <location>
        <position position="172"/>
    </location>
</feature>
<evidence type="ECO:0000313" key="2">
    <source>
        <dbReference type="EMBL" id="CRZ03659.1"/>
    </source>
</evidence>
<dbReference type="EMBL" id="HACM01003217">
    <property type="protein sequence ID" value="CRZ03659.1"/>
    <property type="molecule type" value="Transcribed_RNA"/>
</dbReference>
<protein>
    <submittedName>
        <fullName evidence="2">Uncharacterized protein</fullName>
    </submittedName>
</protein>
<feature type="compositionally biased region" description="Acidic residues" evidence="1">
    <location>
        <begin position="157"/>
        <end position="172"/>
    </location>
</feature>
<accession>A0A0H5R608</accession>
<dbReference type="AlphaFoldDB" id="A0A0H5R608"/>
<proteinExistence type="predicted"/>
<sequence>VSSPKFHVANDRVLSSLPITTVKVGEFRVGVQAVESISGIPGCPAILVLATLHAGEHLPIPQIWAPDGVRLGILKEPIDAKKVMWNLMLDVDKIQSEATDYTSKLIECLDSVEHNGEFRDEFALFYPEKQAKRLRERGTFPAPLLAIEEPNKSDPTDDHEDTAEVEDQISGK</sequence>
<reference evidence="2" key="1">
    <citation type="submission" date="2015-04" db="EMBL/GenBank/DDBJ databases">
        <title>The genome sequence of the plant pathogenic Rhizarian Plasmodiophora brassicae reveals insights in its biotrophic life cycle and the origin of chitin synthesis.</title>
        <authorList>
            <person name="Schwelm A."/>
            <person name="Fogelqvist J."/>
            <person name="Knaust A."/>
            <person name="Julke S."/>
            <person name="Lilja T."/>
            <person name="Dhandapani V."/>
            <person name="Bonilla-Rosso G."/>
            <person name="Karlsson M."/>
            <person name="Shevchenko A."/>
            <person name="Choi S.R."/>
            <person name="Kim H.G."/>
            <person name="Park J.Y."/>
            <person name="Lim Y.P."/>
            <person name="Ludwig-Muller J."/>
            <person name="Dixelius C."/>
        </authorList>
    </citation>
    <scope>NUCLEOTIDE SEQUENCE</scope>
    <source>
        <tissue evidence="2">Potato root galls</tissue>
    </source>
</reference>